<dbReference type="SUPFAM" id="SSF51161">
    <property type="entry name" value="Trimeric LpxA-like enzymes"/>
    <property type="match status" value="1"/>
</dbReference>
<dbReference type="InterPro" id="IPR050179">
    <property type="entry name" value="Trans_hexapeptide_repeat"/>
</dbReference>
<dbReference type="PANTHER" id="PTHR43300">
    <property type="entry name" value="ACETYLTRANSFERASE"/>
    <property type="match status" value="1"/>
</dbReference>
<evidence type="ECO:0000313" key="2">
    <source>
        <dbReference type="EMBL" id="EAQ05624.1"/>
    </source>
</evidence>
<dbReference type="Gene3D" id="2.160.10.10">
    <property type="entry name" value="Hexapeptide repeat proteins"/>
    <property type="match status" value="1"/>
</dbReference>
<dbReference type="STRING" id="314232.SKA53_01019"/>
<dbReference type="HOGENOM" id="CLU_051638_7_6_5"/>
<evidence type="ECO:0000256" key="1">
    <source>
        <dbReference type="ARBA" id="ARBA00007274"/>
    </source>
</evidence>
<comment type="caution">
    <text evidence="2">The sequence shown here is derived from an EMBL/GenBank/DDBJ whole genome shotgun (WGS) entry which is preliminary data.</text>
</comment>
<dbReference type="eggNOG" id="COG0110">
    <property type="taxonomic scope" value="Bacteria"/>
</dbReference>
<accession>A3V8H2</accession>
<sequence length="56" mass="5670">MGVWIGLRAVILPQCRRIGDHAVIGAGAVVTRDVPAGAVVAGNPARIIGQRAKVAA</sequence>
<dbReference type="AlphaFoldDB" id="A3V8H2"/>
<evidence type="ECO:0000313" key="3">
    <source>
        <dbReference type="Proteomes" id="UP000004507"/>
    </source>
</evidence>
<reference evidence="2 3" key="1">
    <citation type="submission" date="2006-01" db="EMBL/GenBank/DDBJ databases">
        <authorList>
            <person name="Hagstrom A."/>
            <person name="Ferriera S."/>
            <person name="Johnson J."/>
            <person name="Kravitz S."/>
            <person name="Halpern A."/>
            <person name="Remington K."/>
            <person name="Beeson K."/>
            <person name="Tran B."/>
            <person name="Rogers Y.-H."/>
            <person name="Friedman R."/>
            <person name="Venter J.C."/>
        </authorList>
    </citation>
    <scope>NUCLEOTIDE SEQUENCE [LARGE SCALE GENOMIC DNA]</scope>
    <source>
        <strain evidence="2 3">SKA53</strain>
    </source>
</reference>
<organism evidence="2 3">
    <name type="scientific">Yoonia vestfoldensis SKA53</name>
    <dbReference type="NCBI Taxonomy" id="314232"/>
    <lineage>
        <taxon>Bacteria</taxon>
        <taxon>Pseudomonadati</taxon>
        <taxon>Pseudomonadota</taxon>
        <taxon>Alphaproteobacteria</taxon>
        <taxon>Rhodobacterales</taxon>
        <taxon>Paracoccaceae</taxon>
        <taxon>Yoonia</taxon>
    </lineage>
</organism>
<dbReference type="RefSeq" id="WP_007204164.1">
    <property type="nucleotide sequence ID" value="NZ_CH672414.1"/>
</dbReference>
<proteinExistence type="inferred from homology"/>
<dbReference type="EMBL" id="AAMS01000008">
    <property type="protein sequence ID" value="EAQ05624.1"/>
    <property type="molecule type" value="Genomic_DNA"/>
</dbReference>
<dbReference type="Proteomes" id="UP000004507">
    <property type="component" value="Unassembled WGS sequence"/>
</dbReference>
<name>A3V8H2_9RHOB</name>
<comment type="similarity">
    <text evidence="1">Belongs to the transferase hexapeptide repeat family.</text>
</comment>
<dbReference type="InterPro" id="IPR011004">
    <property type="entry name" value="Trimer_LpxA-like_sf"/>
</dbReference>
<gene>
    <name evidence="2" type="ORF">SKA53_01019</name>
</gene>
<protein>
    <submittedName>
        <fullName evidence="2">Uncharacterized protein</fullName>
    </submittedName>
</protein>
<keyword evidence="3" id="KW-1185">Reference proteome</keyword>